<dbReference type="Proteomes" id="UP000027850">
    <property type="component" value="Unassembled WGS sequence"/>
</dbReference>
<protein>
    <submittedName>
        <fullName evidence="1">Uncharacterized protein</fullName>
    </submittedName>
</protein>
<gene>
    <name evidence="1" type="ORF">M091_0166</name>
</gene>
<dbReference type="EMBL" id="JNHK01000088">
    <property type="protein sequence ID" value="KDS37443.1"/>
    <property type="molecule type" value="Genomic_DNA"/>
</dbReference>
<organism evidence="1 2">
    <name type="scientific">Parabacteroides distasonis str. 3776 D15 i</name>
    <dbReference type="NCBI Taxonomy" id="1339342"/>
    <lineage>
        <taxon>Bacteria</taxon>
        <taxon>Pseudomonadati</taxon>
        <taxon>Bacteroidota</taxon>
        <taxon>Bacteroidia</taxon>
        <taxon>Bacteroidales</taxon>
        <taxon>Tannerellaceae</taxon>
        <taxon>Parabacteroides</taxon>
    </lineage>
</organism>
<proteinExistence type="predicted"/>
<reference evidence="1 2" key="1">
    <citation type="submission" date="2014-04" db="EMBL/GenBank/DDBJ databases">
        <authorList>
            <person name="Sears C."/>
            <person name="Carroll K."/>
            <person name="Sack B.R."/>
            <person name="Qadri F."/>
            <person name="Myers L.L."/>
            <person name="Chung G.-T."/>
            <person name="Escheverria P."/>
            <person name="Fraser C.M."/>
            <person name="Sadzewicz L."/>
            <person name="Shefchek K.A."/>
            <person name="Tallon L."/>
            <person name="Das S.P."/>
            <person name="Daugherty S."/>
            <person name="Mongodin E.F."/>
        </authorList>
    </citation>
    <scope>NUCLEOTIDE SEQUENCE [LARGE SCALE GENOMIC DNA]</scope>
    <source>
        <strain evidence="1 2">3776 D15 i</strain>
    </source>
</reference>
<evidence type="ECO:0000313" key="1">
    <source>
        <dbReference type="EMBL" id="KDS37443.1"/>
    </source>
</evidence>
<accession>A0AB34LDQ8</accession>
<sequence>MIGNGYLYSTKVDIFHRKTILFHIQNNIVLCIILFRT</sequence>
<dbReference type="AlphaFoldDB" id="A0AB34LDQ8"/>
<evidence type="ECO:0000313" key="2">
    <source>
        <dbReference type="Proteomes" id="UP000027850"/>
    </source>
</evidence>
<name>A0AB34LDQ8_PARDI</name>
<comment type="caution">
    <text evidence="1">The sequence shown here is derived from an EMBL/GenBank/DDBJ whole genome shotgun (WGS) entry which is preliminary data.</text>
</comment>